<proteinExistence type="predicted"/>
<keyword evidence="2" id="KW-0963">Cytoplasm</keyword>
<accession>A0A9J6CHR4</accession>
<dbReference type="Gene3D" id="1.10.220.60">
    <property type="entry name" value="GRIP domain"/>
    <property type="match status" value="1"/>
</dbReference>
<evidence type="ECO:0000256" key="5">
    <source>
        <dbReference type="SAM" id="Coils"/>
    </source>
</evidence>
<sequence length="847" mass="98876">MDESVTSISSQSQEKKNTSSSLEELSKEELITKCNKLLVIARKAKSSKDELAEENKRIKEEIKKLEEQNAASQVLQELVESLTQNKLASATQISELSKQISDKDVSIKQLQSKFDELIIENEALKRQTQRLTDENDSLLVDMQSIDFKNEVDDLSLKIKTLNEELSELKLKYDDKCSENLELKASIESNNAPSDEIKIRYDKTLKKMKAYREKLFEIYEQAKIIKNEKGTLLKMTKEYGEYVNKWQKDIANASTRLVIQIKELNLEIKSKDEEIKRLEESLEKASKNSMTNESVEKYEEEIKLLKEAILTKDKMLDEEREAQKKLKQAVKKPSVLDLELVDLEKTLEELNRKLEVKKKQVLELESTINVQNETINSFKSQISSLEENLESEKAHSIEIKKNLDCQLNLLRTTEHERTESNLQLDLLNKNYESLKLENAETKMEMAKTIGEMEKRHQTLEIERNDLLKNISFLENEVEKYKKLSLNHEKETETIRTEFASYKIRAQSVLRQNQKTDFSREQELQDEVISLQKSLENIKEANQKYTSELETLKKTYNDLVENNSNLQTRYKNLLTTFEKQSDEVLEESRKRNLEYDESIKRYQLQIDTLNVFYKKHIQDLEESKKNAVQELQEKISNYEKMSISNTNAEVQNSEPSSLPKTDDQKICTMLDLMDREVEGSEDQSSQSTTFTNFHIRRKISRGRELMPLDELLNSSFDDNSNEVNDETMSNYSSPSELLEHVRAKLQKEENRVQHLTTLLADSEKDLARMQQLNEMLKEEVRRTQRSIEREEHVKNSEYLKNVVMKFVTLNNGDEKQRLIPVLNTILKLSSDEIQTLQNACKGGWSSLWN</sequence>
<dbReference type="Pfam" id="PF01465">
    <property type="entry name" value="GRIP"/>
    <property type="match status" value="1"/>
</dbReference>
<feature type="region of interest" description="Disordered" evidence="6">
    <location>
        <begin position="1"/>
        <end position="25"/>
    </location>
</feature>
<name>A0A9J6CHR4_POLVA</name>
<evidence type="ECO:0000313" key="8">
    <source>
        <dbReference type="EMBL" id="KAG5681572.1"/>
    </source>
</evidence>
<evidence type="ECO:0000256" key="3">
    <source>
        <dbReference type="ARBA" id="ARBA00022553"/>
    </source>
</evidence>
<dbReference type="EMBL" id="JADBJN010000001">
    <property type="protein sequence ID" value="KAG5681572.1"/>
    <property type="molecule type" value="Genomic_DNA"/>
</dbReference>
<feature type="coiled-coil region" evidence="5">
    <location>
        <begin position="736"/>
        <end position="791"/>
    </location>
</feature>
<organism evidence="8 9">
    <name type="scientific">Polypedilum vanderplanki</name>
    <name type="common">Sleeping chironomid midge</name>
    <dbReference type="NCBI Taxonomy" id="319348"/>
    <lineage>
        <taxon>Eukaryota</taxon>
        <taxon>Metazoa</taxon>
        <taxon>Ecdysozoa</taxon>
        <taxon>Arthropoda</taxon>
        <taxon>Hexapoda</taxon>
        <taxon>Insecta</taxon>
        <taxon>Pterygota</taxon>
        <taxon>Neoptera</taxon>
        <taxon>Endopterygota</taxon>
        <taxon>Diptera</taxon>
        <taxon>Nematocera</taxon>
        <taxon>Chironomoidea</taxon>
        <taxon>Chironomidae</taxon>
        <taxon>Chironominae</taxon>
        <taxon>Polypedilum</taxon>
        <taxon>Polypedilum</taxon>
    </lineage>
</organism>
<keyword evidence="3" id="KW-0597">Phosphoprotein</keyword>
<gene>
    <name evidence="8" type="ORF">PVAND_010991</name>
</gene>
<evidence type="ECO:0000313" key="9">
    <source>
        <dbReference type="Proteomes" id="UP001107558"/>
    </source>
</evidence>
<dbReference type="AlphaFoldDB" id="A0A9J6CHR4"/>
<dbReference type="GO" id="GO:0005794">
    <property type="term" value="C:Golgi apparatus"/>
    <property type="evidence" value="ECO:0007669"/>
    <property type="project" value="TreeGrafter"/>
</dbReference>
<evidence type="ECO:0000256" key="1">
    <source>
        <dbReference type="ARBA" id="ARBA00004496"/>
    </source>
</evidence>
<dbReference type="PANTHER" id="PTHR18902">
    <property type="entry name" value="NUCLEAR MITOTIC APPARATUS PROTEIN 1-RELATED"/>
    <property type="match status" value="1"/>
</dbReference>
<evidence type="ECO:0000256" key="4">
    <source>
        <dbReference type="ARBA" id="ARBA00023054"/>
    </source>
</evidence>
<dbReference type="InterPro" id="IPR000237">
    <property type="entry name" value="GRIP_dom"/>
</dbReference>
<dbReference type="OrthoDB" id="1926336at2759"/>
<reference evidence="8" key="1">
    <citation type="submission" date="2021-03" db="EMBL/GenBank/DDBJ databases">
        <title>Chromosome level genome of the anhydrobiotic midge Polypedilum vanderplanki.</title>
        <authorList>
            <person name="Yoshida Y."/>
            <person name="Kikawada T."/>
            <person name="Gusev O."/>
        </authorList>
    </citation>
    <scope>NUCLEOTIDE SEQUENCE</scope>
    <source>
        <strain evidence="8">NIAS01</strain>
        <tissue evidence="8">Whole body or cell culture</tissue>
    </source>
</reference>
<keyword evidence="9" id="KW-1185">Reference proteome</keyword>
<comment type="subcellular location">
    <subcellularLocation>
        <location evidence="1">Cytoplasm</location>
    </subcellularLocation>
</comment>
<dbReference type="Proteomes" id="UP001107558">
    <property type="component" value="Chromosome 1"/>
</dbReference>
<feature type="coiled-coil region" evidence="5">
    <location>
        <begin position="519"/>
        <end position="639"/>
    </location>
</feature>
<feature type="coiled-coil region" evidence="5">
    <location>
        <begin position="260"/>
        <end position="489"/>
    </location>
</feature>
<evidence type="ECO:0000256" key="6">
    <source>
        <dbReference type="SAM" id="MobiDB-lite"/>
    </source>
</evidence>
<evidence type="ECO:0000259" key="7">
    <source>
        <dbReference type="PROSITE" id="PS50913"/>
    </source>
</evidence>
<dbReference type="SMART" id="SM00755">
    <property type="entry name" value="Grip"/>
    <property type="match status" value="1"/>
</dbReference>
<dbReference type="InterPro" id="IPR051841">
    <property type="entry name" value="MT-Golgi_org_protein"/>
</dbReference>
<dbReference type="PROSITE" id="PS50913">
    <property type="entry name" value="GRIP"/>
    <property type="match status" value="1"/>
</dbReference>
<feature type="compositionally biased region" description="Polar residues" evidence="6">
    <location>
        <begin position="1"/>
        <end position="12"/>
    </location>
</feature>
<dbReference type="PANTHER" id="PTHR18902:SF25">
    <property type="entry name" value="GRIP AND COILED-COIL DOMAIN-CONTAINING PROTEIN 2"/>
    <property type="match status" value="1"/>
</dbReference>
<comment type="caution">
    <text evidence="8">The sequence shown here is derived from an EMBL/GenBank/DDBJ whole genome shotgun (WGS) entry which is preliminary data.</text>
</comment>
<feature type="domain" description="GRIP" evidence="7">
    <location>
        <begin position="787"/>
        <end position="837"/>
    </location>
</feature>
<evidence type="ECO:0000256" key="2">
    <source>
        <dbReference type="ARBA" id="ARBA00022490"/>
    </source>
</evidence>
<keyword evidence="4 5" id="KW-0175">Coiled coil</keyword>
<protein>
    <recommendedName>
        <fullName evidence="7">GRIP domain-containing protein</fullName>
    </recommendedName>
</protein>